<dbReference type="EMBL" id="JAHRIQ010058160">
    <property type="protein sequence ID" value="MEQ2239415.1"/>
    <property type="molecule type" value="Genomic_DNA"/>
</dbReference>
<evidence type="ECO:0000313" key="2">
    <source>
        <dbReference type="Proteomes" id="UP001482620"/>
    </source>
</evidence>
<reference evidence="1 2" key="1">
    <citation type="submission" date="2021-06" db="EMBL/GenBank/DDBJ databases">
        <authorList>
            <person name="Palmer J.M."/>
        </authorList>
    </citation>
    <scope>NUCLEOTIDE SEQUENCE [LARGE SCALE GENOMIC DNA]</scope>
    <source>
        <strain evidence="2">if_2019</strain>
        <tissue evidence="1">Muscle</tissue>
    </source>
</reference>
<protein>
    <submittedName>
        <fullName evidence="1">Uncharacterized protein</fullName>
    </submittedName>
</protein>
<organism evidence="1 2">
    <name type="scientific">Ilyodon furcidens</name>
    <name type="common">goldbreast splitfin</name>
    <dbReference type="NCBI Taxonomy" id="33524"/>
    <lineage>
        <taxon>Eukaryota</taxon>
        <taxon>Metazoa</taxon>
        <taxon>Chordata</taxon>
        <taxon>Craniata</taxon>
        <taxon>Vertebrata</taxon>
        <taxon>Euteleostomi</taxon>
        <taxon>Actinopterygii</taxon>
        <taxon>Neopterygii</taxon>
        <taxon>Teleostei</taxon>
        <taxon>Neoteleostei</taxon>
        <taxon>Acanthomorphata</taxon>
        <taxon>Ovalentaria</taxon>
        <taxon>Atherinomorphae</taxon>
        <taxon>Cyprinodontiformes</taxon>
        <taxon>Goodeidae</taxon>
        <taxon>Ilyodon</taxon>
    </lineage>
</organism>
<gene>
    <name evidence="1" type="ORF">ILYODFUR_004287</name>
</gene>
<evidence type="ECO:0000313" key="1">
    <source>
        <dbReference type="EMBL" id="MEQ2239415.1"/>
    </source>
</evidence>
<sequence length="111" mass="12310">MGCGLKLKVNLPKPSKCVLEWLPVYIEANISPLKTSFNHVCHNTTVRSLVNSHCSCSVICSILITSEAWPLVCQCLRVKLMFDPEKSPLVYVYDSDKASVILSQTVSVLRA</sequence>
<keyword evidence="2" id="KW-1185">Reference proteome</keyword>
<accession>A0ABV0U2L0</accession>
<proteinExistence type="predicted"/>
<dbReference type="Proteomes" id="UP001482620">
    <property type="component" value="Unassembled WGS sequence"/>
</dbReference>
<comment type="caution">
    <text evidence="1">The sequence shown here is derived from an EMBL/GenBank/DDBJ whole genome shotgun (WGS) entry which is preliminary data.</text>
</comment>
<name>A0ABV0U2L0_9TELE</name>